<dbReference type="Proteomes" id="UP000007431">
    <property type="component" value="Unassembled WGS sequence"/>
</dbReference>
<dbReference type="HOGENOM" id="CLU_020336_15_1_1"/>
<sequence>MPAIIPTTGLAPYTIGASTYETYYKIFGDLSSDKRPLVVAHGGPSLSHDYLLPISDIAATHDVPIVFYDQVGTGLSTHIPEKKGDTTFWTIDLFIDELFNLLTYLHIEEYDYLGHSWGGMLGLEVVLRKHPRGMKKFVLANSLADGASWDKSFAQLLQAPDVPEDARKTIMDENADRAERYAALKVFYKVYGCMVDPLPEDFLRSMDYTNGENADRTTVDALNAGDLSDWNVRDKLGEIDVPTLVINGARDFAQDWVVAPFVEKILDVKWVKFENSSHTPFWEERDEFNRVVAEYLGY</sequence>
<keyword evidence="5" id="KW-1185">Reference proteome</keyword>
<dbReference type="GO" id="GO:0016020">
    <property type="term" value="C:membrane"/>
    <property type="evidence" value="ECO:0007669"/>
    <property type="project" value="TreeGrafter"/>
</dbReference>
<dbReference type="InParanoid" id="D8PPB3"/>
<dbReference type="GeneID" id="9589891"/>
<protein>
    <recommendedName>
        <fullName evidence="3">AB hydrolase-1 domain-containing protein</fullName>
    </recommendedName>
</protein>
<dbReference type="SUPFAM" id="SSF53474">
    <property type="entry name" value="alpha/beta-Hydrolases"/>
    <property type="match status" value="1"/>
</dbReference>
<dbReference type="OrthoDB" id="190201at2759"/>
<dbReference type="AlphaFoldDB" id="D8PPB3"/>
<evidence type="ECO:0000313" key="5">
    <source>
        <dbReference type="Proteomes" id="UP000007431"/>
    </source>
</evidence>
<name>D8PPB3_SCHCM</name>
<dbReference type="EMBL" id="GL377302">
    <property type="protein sequence ID" value="EFJ02328.1"/>
    <property type="molecule type" value="Genomic_DNA"/>
</dbReference>
<dbReference type="GO" id="GO:0006508">
    <property type="term" value="P:proteolysis"/>
    <property type="evidence" value="ECO:0007669"/>
    <property type="project" value="InterPro"/>
</dbReference>
<accession>D8PPB3</accession>
<dbReference type="ESTHER" id="schcm-d8ppb3">
    <property type="family name" value="Proline_iminopeptidase"/>
</dbReference>
<dbReference type="InterPro" id="IPR000073">
    <property type="entry name" value="AB_hydrolase_1"/>
</dbReference>
<gene>
    <name evidence="4" type="ORF">SCHCODRAFT_255446</name>
</gene>
<dbReference type="InterPro" id="IPR050266">
    <property type="entry name" value="AB_hydrolase_sf"/>
</dbReference>
<dbReference type="OMA" id="WTIELFI"/>
<evidence type="ECO:0000256" key="2">
    <source>
        <dbReference type="ARBA" id="ARBA00022801"/>
    </source>
</evidence>
<proteinExistence type="inferred from homology"/>
<dbReference type="VEuPathDB" id="FungiDB:SCHCODRAFT_02611989"/>
<evidence type="ECO:0000313" key="4">
    <source>
        <dbReference type="EMBL" id="EFJ02328.1"/>
    </source>
</evidence>
<dbReference type="PRINTS" id="PR00793">
    <property type="entry name" value="PROAMNOPTASE"/>
</dbReference>
<dbReference type="PANTHER" id="PTHR43798:SF33">
    <property type="entry name" value="HYDROLASE, PUTATIVE (AFU_ORTHOLOGUE AFUA_2G14860)-RELATED"/>
    <property type="match status" value="1"/>
</dbReference>
<reference evidence="4 5" key="1">
    <citation type="journal article" date="2010" name="Nat. Biotechnol.">
        <title>Genome sequence of the model mushroom Schizophyllum commune.</title>
        <authorList>
            <person name="Ohm R.A."/>
            <person name="de Jong J.F."/>
            <person name="Lugones L.G."/>
            <person name="Aerts A."/>
            <person name="Kothe E."/>
            <person name="Stajich J.E."/>
            <person name="de Vries R.P."/>
            <person name="Record E."/>
            <person name="Levasseur A."/>
            <person name="Baker S.E."/>
            <person name="Bartholomew K.A."/>
            <person name="Coutinho P.M."/>
            <person name="Erdmann S."/>
            <person name="Fowler T.J."/>
            <person name="Gathman A.C."/>
            <person name="Lombard V."/>
            <person name="Henrissat B."/>
            <person name="Knabe N."/>
            <person name="Kuees U."/>
            <person name="Lilly W.W."/>
            <person name="Lindquist E."/>
            <person name="Lucas S."/>
            <person name="Magnuson J.K."/>
            <person name="Piumi F."/>
            <person name="Raudaskoski M."/>
            <person name="Salamov A."/>
            <person name="Schmutz J."/>
            <person name="Schwarze F.W.M.R."/>
            <person name="vanKuyk P.A."/>
            <person name="Horton J.S."/>
            <person name="Grigoriev I.V."/>
            <person name="Woesten H.A.B."/>
        </authorList>
    </citation>
    <scope>NUCLEOTIDE SEQUENCE [LARGE SCALE GENOMIC DNA]</scope>
    <source>
        <strain evidence="5">H4-8 / FGSC 9210</strain>
    </source>
</reference>
<dbReference type="KEGG" id="scm:SCHCO_02611989"/>
<dbReference type="Gene3D" id="3.40.50.1820">
    <property type="entry name" value="alpha/beta hydrolase"/>
    <property type="match status" value="1"/>
</dbReference>
<organism evidence="5">
    <name type="scientific">Schizophyllum commune (strain H4-8 / FGSC 9210)</name>
    <name type="common">Split gill fungus</name>
    <dbReference type="NCBI Taxonomy" id="578458"/>
    <lineage>
        <taxon>Eukaryota</taxon>
        <taxon>Fungi</taxon>
        <taxon>Dikarya</taxon>
        <taxon>Basidiomycota</taxon>
        <taxon>Agaricomycotina</taxon>
        <taxon>Agaricomycetes</taxon>
        <taxon>Agaricomycetidae</taxon>
        <taxon>Agaricales</taxon>
        <taxon>Schizophyllaceae</taxon>
        <taxon>Schizophyllum</taxon>
    </lineage>
</organism>
<dbReference type="Pfam" id="PF00561">
    <property type="entry name" value="Abhydrolase_1"/>
    <property type="match status" value="1"/>
</dbReference>
<dbReference type="InterPro" id="IPR005945">
    <property type="entry name" value="Pro_imino_pep"/>
</dbReference>
<dbReference type="PANTHER" id="PTHR43798">
    <property type="entry name" value="MONOACYLGLYCEROL LIPASE"/>
    <property type="match status" value="1"/>
</dbReference>
<feature type="domain" description="AB hydrolase-1" evidence="3">
    <location>
        <begin position="36"/>
        <end position="284"/>
    </location>
</feature>
<dbReference type="GO" id="GO:0008233">
    <property type="term" value="F:peptidase activity"/>
    <property type="evidence" value="ECO:0007669"/>
    <property type="project" value="InterPro"/>
</dbReference>
<keyword evidence="2" id="KW-0378">Hydrolase</keyword>
<evidence type="ECO:0000256" key="1">
    <source>
        <dbReference type="ARBA" id="ARBA00010088"/>
    </source>
</evidence>
<dbReference type="InterPro" id="IPR029058">
    <property type="entry name" value="AB_hydrolase_fold"/>
</dbReference>
<comment type="similarity">
    <text evidence="1">Belongs to the peptidase S33 family.</text>
</comment>
<dbReference type="PIRSF" id="PIRSF005539">
    <property type="entry name" value="Pept_S33_TRI_F1"/>
    <property type="match status" value="1"/>
</dbReference>
<dbReference type="RefSeq" id="XP_003037230.1">
    <property type="nucleotide sequence ID" value="XM_003037184.1"/>
</dbReference>
<dbReference type="eggNOG" id="ENOG502S8ER">
    <property type="taxonomic scope" value="Eukaryota"/>
</dbReference>
<evidence type="ECO:0000259" key="3">
    <source>
        <dbReference type="Pfam" id="PF00561"/>
    </source>
</evidence>
<dbReference type="InterPro" id="IPR002410">
    <property type="entry name" value="Peptidase_S33"/>
</dbReference>